<evidence type="ECO:0000313" key="1">
    <source>
        <dbReference type="EMBL" id="SEB44327.1"/>
    </source>
</evidence>
<dbReference type="AlphaFoldDB" id="A0AB38A4X6"/>
<evidence type="ECO:0000313" key="2">
    <source>
        <dbReference type="Proteomes" id="UP000183687"/>
    </source>
</evidence>
<evidence type="ECO:0008006" key="3">
    <source>
        <dbReference type="Google" id="ProtNLM"/>
    </source>
</evidence>
<accession>A0AB38A4X6</accession>
<reference evidence="1 2" key="1">
    <citation type="submission" date="2016-10" db="EMBL/GenBank/DDBJ databases">
        <authorList>
            <person name="Varghese N."/>
            <person name="Submissions S."/>
        </authorList>
    </citation>
    <scope>NUCLEOTIDE SEQUENCE [LARGE SCALE GENOMIC DNA]</scope>
    <source>
        <strain evidence="1 2">DSM 20586</strain>
    </source>
</reference>
<dbReference type="EMBL" id="FNSH01000001">
    <property type="protein sequence ID" value="SEB44327.1"/>
    <property type="molecule type" value="Genomic_DNA"/>
</dbReference>
<dbReference type="RefSeq" id="WP_057001975.1">
    <property type="nucleotide sequence ID" value="NZ_CALJSN010000005.1"/>
</dbReference>
<proteinExistence type="predicted"/>
<protein>
    <recommendedName>
        <fullName evidence="3">DUF1351 domain-containing protein</fullName>
    </recommendedName>
</protein>
<comment type="caution">
    <text evidence="1">The sequence shown here is derived from an EMBL/GenBank/DDBJ whole genome shotgun (WGS) entry which is preliminary data.</text>
</comment>
<dbReference type="Proteomes" id="UP000183687">
    <property type="component" value="Unassembled WGS sequence"/>
</dbReference>
<sequence>MENVKAEVIDNDLEKLSEADKWLASIQERVDAIVDDYSPHEITSHADYKESKLARTQARKEIKAITDEAASKLKAFKDFISAVEAGKRKALLPLTTIDIDYKRYIDQYEALITESKLQDVEAAYMDYAPALVELIPFSKLQAKYAREEKWENLTTNSETIKQALYKHVDQIAEDEQTIEAQPVDEAERQAMKADYFQSLDLGEVLRKSSERLRVAKLEAERKARLEEEKRALVEKPQPQVEEPLPELQPQVEAKPIDMPKVTHNPQPEVEERSSYVVIIPSATEAMVDEIIDAFRVCDLMAIAQKGTLEDVYRRLNGNR</sequence>
<name>A0AB38A4X6_9ACTN</name>
<organism evidence="1 2">
    <name type="scientific">Atopobium minutum</name>
    <dbReference type="NCBI Taxonomy" id="1381"/>
    <lineage>
        <taxon>Bacteria</taxon>
        <taxon>Bacillati</taxon>
        <taxon>Actinomycetota</taxon>
        <taxon>Coriobacteriia</taxon>
        <taxon>Coriobacteriales</taxon>
        <taxon>Atopobiaceae</taxon>
        <taxon>Atopobium</taxon>
    </lineage>
</organism>
<gene>
    <name evidence="1" type="ORF">SAMN04489746_0239</name>
</gene>